<dbReference type="OrthoDB" id="9782655at2"/>
<dbReference type="CDD" id="cd06170">
    <property type="entry name" value="LuxR_C_like"/>
    <property type="match status" value="1"/>
</dbReference>
<dbReference type="Pfam" id="PF00072">
    <property type="entry name" value="Response_reg"/>
    <property type="match status" value="1"/>
</dbReference>
<reference evidence="8" key="1">
    <citation type="submission" date="2018-09" db="EMBL/GenBank/DDBJ databases">
        <title>Acidovorax cavernicola nov. sp. isolated from Gruta de las Maravillas (Aracena, Spain).</title>
        <authorList>
            <person name="Jurado V."/>
            <person name="Gutierrez-Patricio S."/>
            <person name="Gonzalez-Pimentel J.L."/>
            <person name="Miller A.Z."/>
            <person name="Laiz L."/>
            <person name="Saiz-Jimenez C."/>
        </authorList>
    </citation>
    <scope>NUCLEOTIDE SEQUENCE [LARGE SCALE GENOMIC DNA]</scope>
    <source>
        <strain evidence="8">1011MAR3C25</strain>
    </source>
</reference>
<keyword evidence="8" id="KW-1185">Reference proteome</keyword>
<dbReference type="InterPro" id="IPR036388">
    <property type="entry name" value="WH-like_DNA-bd_sf"/>
</dbReference>
<dbReference type="SMART" id="SM00448">
    <property type="entry name" value="REC"/>
    <property type="match status" value="1"/>
</dbReference>
<keyword evidence="1" id="KW-0805">Transcription regulation</keyword>
<sequence length="200" mass="21850">MGGMIHIVDDEEAIRDSLGFLFASRGLASRCWPSGEAFLAAQPLEDCSCIILDVRMGDLSGPEVFDRLLAQEVRAPVIFLTGHADVPIAVEALKAGAFDFLEKPFNDNQIVDLALCAIERFNATKAEDAARRDIAARLATLSPREEEVMRLMLTGELNKQMADRLNIAVRTVEVHRGRVLAKMGARNGLELAAMVGTDNK</sequence>
<dbReference type="GO" id="GO:0006355">
    <property type="term" value="P:regulation of DNA-templated transcription"/>
    <property type="evidence" value="ECO:0007669"/>
    <property type="project" value="InterPro"/>
</dbReference>
<name>A0A418SM36_9RHOB</name>
<keyword evidence="4" id="KW-0597">Phosphoprotein</keyword>
<evidence type="ECO:0000256" key="1">
    <source>
        <dbReference type="ARBA" id="ARBA00023015"/>
    </source>
</evidence>
<dbReference type="PANTHER" id="PTHR44688:SF16">
    <property type="entry name" value="DNA-BINDING TRANSCRIPTIONAL ACTIVATOR DEVR_DOSR"/>
    <property type="match status" value="1"/>
</dbReference>
<dbReference type="CDD" id="cd17537">
    <property type="entry name" value="REC_FixJ"/>
    <property type="match status" value="1"/>
</dbReference>
<gene>
    <name evidence="7" type="ORF">D3P04_22130</name>
</gene>
<dbReference type="PROSITE" id="PS50110">
    <property type="entry name" value="RESPONSE_REGULATORY"/>
    <property type="match status" value="1"/>
</dbReference>
<evidence type="ECO:0000259" key="6">
    <source>
        <dbReference type="PROSITE" id="PS50110"/>
    </source>
</evidence>
<dbReference type="Pfam" id="PF00196">
    <property type="entry name" value="GerE"/>
    <property type="match status" value="1"/>
</dbReference>
<keyword evidence="3" id="KW-0804">Transcription</keyword>
<dbReference type="SUPFAM" id="SSF52172">
    <property type="entry name" value="CheY-like"/>
    <property type="match status" value="1"/>
</dbReference>
<feature type="domain" description="Response regulatory" evidence="6">
    <location>
        <begin position="4"/>
        <end position="118"/>
    </location>
</feature>
<dbReference type="SMART" id="SM00421">
    <property type="entry name" value="HTH_LUXR"/>
    <property type="match status" value="1"/>
</dbReference>
<accession>A0A418SM36</accession>
<evidence type="ECO:0000259" key="5">
    <source>
        <dbReference type="PROSITE" id="PS50043"/>
    </source>
</evidence>
<dbReference type="InterPro" id="IPR000792">
    <property type="entry name" value="Tscrpt_reg_LuxR_C"/>
</dbReference>
<dbReference type="PROSITE" id="PS50043">
    <property type="entry name" value="HTH_LUXR_2"/>
    <property type="match status" value="1"/>
</dbReference>
<protein>
    <submittedName>
        <fullName evidence="7">DNA-binding response regulator</fullName>
    </submittedName>
</protein>
<dbReference type="PANTHER" id="PTHR44688">
    <property type="entry name" value="DNA-BINDING TRANSCRIPTIONAL ACTIVATOR DEVR_DOSR"/>
    <property type="match status" value="1"/>
</dbReference>
<dbReference type="AlphaFoldDB" id="A0A418SM36"/>
<evidence type="ECO:0000256" key="3">
    <source>
        <dbReference type="ARBA" id="ARBA00023163"/>
    </source>
</evidence>
<dbReference type="Gene3D" id="3.40.50.2300">
    <property type="match status" value="1"/>
</dbReference>
<proteinExistence type="predicted"/>
<dbReference type="EMBL" id="QZCG01000022">
    <property type="protein sequence ID" value="RJE81957.1"/>
    <property type="molecule type" value="Genomic_DNA"/>
</dbReference>
<evidence type="ECO:0000313" key="8">
    <source>
        <dbReference type="Proteomes" id="UP000284202"/>
    </source>
</evidence>
<keyword evidence="2 7" id="KW-0238">DNA-binding</keyword>
<dbReference type="GO" id="GO:0000160">
    <property type="term" value="P:phosphorelay signal transduction system"/>
    <property type="evidence" value="ECO:0007669"/>
    <property type="project" value="InterPro"/>
</dbReference>
<dbReference type="InterPro" id="IPR011006">
    <property type="entry name" value="CheY-like_superfamily"/>
</dbReference>
<feature type="modified residue" description="4-aspartylphosphate" evidence="4">
    <location>
        <position position="53"/>
    </location>
</feature>
<comment type="caution">
    <text evidence="7">The sequence shown here is derived from an EMBL/GenBank/DDBJ whole genome shotgun (WGS) entry which is preliminary data.</text>
</comment>
<evidence type="ECO:0000256" key="4">
    <source>
        <dbReference type="PROSITE-ProRule" id="PRU00169"/>
    </source>
</evidence>
<evidence type="ECO:0000313" key="7">
    <source>
        <dbReference type="EMBL" id="RJE81957.1"/>
    </source>
</evidence>
<feature type="domain" description="HTH luxR-type" evidence="5">
    <location>
        <begin position="134"/>
        <end position="199"/>
    </location>
</feature>
<dbReference type="InterPro" id="IPR001789">
    <property type="entry name" value="Sig_transdc_resp-reg_receiver"/>
</dbReference>
<dbReference type="GO" id="GO:0003677">
    <property type="term" value="F:DNA binding"/>
    <property type="evidence" value="ECO:0007669"/>
    <property type="project" value="UniProtKB-KW"/>
</dbReference>
<dbReference type="PRINTS" id="PR00038">
    <property type="entry name" value="HTHLUXR"/>
</dbReference>
<evidence type="ECO:0000256" key="2">
    <source>
        <dbReference type="ARBA" id="ARBA00023125"/>
    </source>
</evidence>
<organism evidence="7 8">
    <name type="scientific">Paracoccus onubensis</name>
    <dbReference type="NCBI Taxonomy" id="1675788"/>
    <lineage>
        <taxon>Bacteria</taxon>
        <taxon>Pseudomonadati</taxon>
        <taxon>Pseudomonadota</taxon>
        <taxon>Alphaproteobacteria</taxon>
        <taxon>Rhodobacterales</taxon>
        <taxon>Paracoccaceae</taxon>
        <taxon>Paracoccus</taxon>
    </lineage>
</organism>
<dbReference type="Proteomes" id="UP000284202">
    <property type="component" value="Unassembled WGS sequence"/>
</dbReference>
<dbReference type="Gene3D" id="1.10.10.10">
    <property type="entry name" value="Winged helix-like DNA-binding domain superfamily/Winged helix DNA-binding domain"/>
    <property type="match status" value="1"/>
</dbReference>